<dbReference type="InterPro" id="IPR012334">
    <property type="entry name" value="Pectin_lyas_fold"/>
</dbReference>
<keyword evidence="9" id="KW-1185">Reference proteome</keyword>
<evidence type="ECO:0000256" key="2">
    <source>
        <dbReference type="ARBA" id="ARBA00008834"/>
    </source>
</evidence>
<dbReference type="GeneID" id="115725802"/>
<dbReference type="InterPro" id="IPR011050">
    <property type="entry name" value="Pectin_lyase_fold/virulence"/>
</dbReference>
<dbReference type="PANTHER" id="PTHR31375">
    <property type="match status" value="1"/>
</dbReference>
<dbReference type="Proteomes" id="UP000827889">
    <property type="component" value="Chromosome 4"/>
</dbReference>
<keyword evidence="5 8" id="KW-0378">Hydrolase</keyword>
<evidence type="ECO:0000256" key="6">
    <source>
        <dbReference type="ARBA" id="ARBA00023295"/>
    </source>
</evidence>
<evidence type="ECO:0000313" key="10">
    <source>
        <dbReference type="RefSeq" id="XP_048134051.1"/>
    </source>
</evidence>
<evidence type="ECO:0000256" key="7">
    <source>
        <dbReference type="ARBA" id="ARBA00023316"/>
    </source>
</evidence>
<evidence type="ECO:0000256" key="5">
    <source>
        <dbReference type="ARBA" id="ARBA00022801"/>
    </source>
</evidence>
<evidence type="ECO:0000256" key="1">
    <source>
        <dbReference type="ARBA" id="ARBA00004191"/>
    </source>
</evidence>
<gene>
    <name evidence="10" type="primary">LOC115725802</name>
</gene>
<dbReference type="InterPro" id="IPR000743">
    <property type="entry name" value="Glyco_hydro_28"/>
</dbReference>
<evidence type="ECO:0000256" key="4">
    <source>
        <dbReference type="ARBA" id="ARBA00022525"/>
    </source>
</evidence>
<organism evidence="9 10">
    <name type="scientific">Rhodamnia argentea</name>
    <dbReference type="NCBI Taxonomy" id="178133"/>
    <lineage>
        <taxon>Eukaryota</taxon>
        <taxon>Viridiplantae</taxon>
        <taxon>Streptophyta</taxon>
        <taxon>Embryophyta</taxon>
        <taxon>Tracheophyta</taxon>
        <taxon>Spermatophyta</taxon>
        <taxon>Magnoliopsida</taxon>
        <taxon>eudicotyledons</taxon>
        <taxon>Gunneridae</taxon>
        <taxon>Pentapetalae</taxon>
        <taxon>rosids</taxon>
        <taxon>malvids</taxon>
        <taxon>Myrtales</taxon>
        <taxon>Myrtaceae</taxon>
        <taxon>Myrtoideae</taxon>
        <taxon>Myrteae</taxon>
        <taxon>Australasian group</taxon>
        <taxon>Rhodamnia</taxon>
    </lineage>
</organism>
<keyword evidence="3" id="KW-0134">Cell wall</keyword>
<accession>A0ABM3HBS6</accession>
<dbReference type="SUPFAM" id="SSF51126">
    <property type="entry name" value="Pectin lyase-like"/>
    <property type="match status" value="1"/>
</dbReference>
<keyword evidence="6 8" id="KW-0326">Glycosidase</keyword>
<name>A0ABM3HBS6_9MYRT</name>
<dbReference type="RefSeq" id="XP_048134051.1">
    <property type="nucleotide sequence ID" value="XM_048278094.1"/>
</dbReference>
<comment type="similarity">
    <text evidence="2 8">Belongs to the glycosyl hydrolase 28 family.</text>
</comment>
<comment type="subcellular location">
    <subcellularLocation>
        <location evidence="1">Secreted</location>
        <location evidence="1">Cell wall</location>
    </subcellularLocation>
</comment>
<dbReference type="Gene3D" id="2.160.20.10">
    <property type="entry name" value="Single-stranded right-handed beta-helix, Pectin lyase-like"/>
    <property type="match status" value="1"/>
</dbReference>
<evidence type="ECO:0000256" key="8">
    <source>
        <dbReference type="RuleBase" id="RU361169"/>
    </source>
</evidence>
<evidence type="ECO:0000256" key="3">
    <source>
        <dbReference type="ARBA" id="ARBA00022512"/>
    </source>
</evidence>
<keyword evidence="7" id="KW-0961">Cell wall biogenesis/degradation</keyword>
<reference evidence="10" key="1">
    <citation type="submission" date="2025-08" db="UniProtKB">
        <authorList>
            <consortium name="RefSeq"/>
        </authorList>
    </citation>
    <scope>IDENTIFICATION</scope>
    <source>
        <tissue evidence="10">Leaf</tissue>
    </source>
</reference>
<dbReference type="Pfam" id="PF00295">
    <property type="entry name" value="Glyco_hydro_28"/>
    <property type="match status" value="1"/>
</dbReference>
<proteinExistence type="inferred from homology"/>
<protein>
    <submittedName>
        <fullName evidence="10">Probable polygalacturonase At1g80170</fullName>
    </submittedName>
</protein>
<keyword evidence="4" id="KW-0964">Secreted</keyword>
<evidence type="ECO:0000313" key="9">
    <source>
        <dbReference type="Proteomes" id="UP000827889"/>
    </source>
</evidence>
<sequence length="249" mass="26789">MAPLQLCKVTLALILIFGSIPCGFGIAIGFGDSRFFSVCDYGAVGDGLTEDTGAFLDAWQATCGTQFENPTMIVPNNFTFLVHQLTFSGPCNTKNITFLVLGNNIKAPASPRAWTDLDPSSWITFGGIDQLHATGFGTIDGQGSEWWNQSCRYHSHLVHKNFQVCFSLYSFSGGSDQAMNCNFSGRMHFSGTDTPCTSPNTDGIHIQSSQHVSITNRVIGTGDDCISIGDYISNVYVSSVTCGPGHGVR</sequence>